<name>A0ABW9G3I5_9GAMM</name>
<dbReference type="Pfam" id="PF01963">
    <property type="entry name" value="TraB_PrgY_gumN"/>
    <property type="match status" value="1"/>
</dbReference>
<feature type="chain" id="PRO_5045774427" evidence="1">
    <location>
        <begin position="27"/>
        <end position="295"/>
    </location>
</feature>
<dbReference type="Proteomes" id="UP001629953">
    <property type="component" value="Unassembled WGS sequence"/>
</dbReference>
<sequence>MLKFFRFSYPRWLTLLVLFLPLTSQANPALWQAQKGHQTLYFFGSIHIGSKKLYPLPKAALKAFANSSRLWVEVDTRYISDQVREQIRKTVTLPEDQTLADLLPASLQHKLRQRSQSLGLSMTQLQHLYPWYVSILISQHIYQKLGYTSALGIDQFFLNKATHTHKPVSSLETVTQQFQALATLKDDQNDVLQQTLATDDSIKTGIDDTIAAWRSGNQERLIDLLQQDQKGIHHQEQVNFQKNLLTQRNRRWLKEFTQIKSEQPQFVVVGALHLAGKQGVLALLKQTGYTIKRIH</sequence>
<evidence type="ECO:0000313" key="2">
    <source>
        <dbReference type="EMBL" id="MFM2483606.1"/>
    </source>
</evidence>
<dbReference type="InterPro" id="IPR047111">
    <property type="entry name" value="YbaP-like"/>
</dbReference>
<dbReference type="InterPro" id="IPR002816">
    <property type="entry name" value="TraB/PrgY/GumN_fam"/>
</dbReference>
<dbReference type="EMBL" id="JBEQCT010000001">
    <property type="protein sequence ID" value="MFM2483606.1"/>
    <property type="molecule type" value="Genomic_DNA"/>
</dbReference>
<keyword evidence="3" id="KW-1185">Reference proteome</keyword>
<proteinExistence type="predicted"/>
<dbReference type="CDD" id="cd14789">
    <property type="entry name" value="Tiki"/>
    <property type="match status" value="1"/>
</dbReference>
<evidence type="ECO:0000256" key="1">
    <source>
        <dbReference type="SAM" id="SignalP"/>
    </source>
</evidence>
<protein>
    <submittedName>
        <fullName evidence="2">TraB/GumN family protein</fullName>
    </submittedName>
</protein>
<evidence type="ECO:0000313" key="3">
    <source>
        <dbReference type="Proteomes" id="UP001629953"/>
    </source>
</evidence>
<dbReference type="PANTHER" id="PTHR40590">
    <property type="entry name" value="CYTOPLASMIC PROTEIN-RELATED"/>
    <property type="match status" value="1"/>
</dbReference>
<comment type="caution">
    <text evidence="2">The sequence shown here is derived from an EMBL/GenBank/DDBJ whole genome shotgun (WGS) entry which is preliminary data.</text>
</comment>
<keyword evidence="1" id="KW-0732">Signal</keyword>
<feature type="signal peptide" evidence="1">
    <location>
        <begin position="1"/>
        <end position="26"/>
    </location>
</feature>
<accession>A0ABW9G3I5</accession>
<reference evidence="2 3" key="1">
    <citation type="journal article" date="2013" name="Int. J. Syst. Evol. Microbiol.">
        <title>Celerinatantimonas yamalensis sp. nov., a cold-adapted diazotrophic bacterium from a cold permafrost brine.</title>
        <authorList>
            <person name="Shcherbakova V."/>
            <person name="Chuvilskaya N."/>
            <person name="Rivkina E."/>
            <person name="Demidov N."/>
            <person name="Uchaeva V."/>
            <person name="Suetin S."/>
            <person name="Suzina N."/>
            <person name="Gilichinsky D."/>
        </authorList>
    </citation>
    <scope>NUCLEOTIDE SEQUENCE [LARGE SCALE GENOMIC DNA]</scope>
    <source>
        <strain evidence="2 3">C7</strain>
    </source>
</reference>
<organism evidence="2 3">
    <name type="scientific">Celerinatantimonas yamalensis</name>
    <dbReference type="NCBI Taxonomy" id="559956"/>
    <lineage>
        <taxon>Bacteria</taxon>
        <taxon>Pseudomonadati</taxon>
        <taxon>Pseudomonadota</taxon>
        <taxon>Gammaproteobacteria</taxon>
        <taxon>Celerinatantimonadaceae</taxon>
        <taxon>Celerinatantimonas</taxon>
    </lineage>
</organism>
<gene>
    <name evidence="2" type="ORF">ABUE30_00690</name>
</gene>
<dbReference type="RefSeq" id="WP_408621723.1">
    <property type="nucleotide sequence ID" value="NZ_JBEQCT010000001.1"/>
</dbReference>
<dbReference type="PANTHER" id="PTHR40590:SF1">
    <property type="entry name" value="CYTOPLASMIC PROTEIN"/>
    <property type="match status" value="1"/>
</dbReference>